<feature type="compositionally biased region" description="Low complexity" evidence="1">
    <location>
        <begin position="479"/>
        <end position="488"/>
    </location>
</feature>
<evidence type="ECO:0000259" key="3">
    <source>
        <dbReference type="Pfam" id="PF07411"/>
    </source>
</evidence>
<dbReference type="GeneID" id="32895323"/>
<reference evidence="5" key="1">
    <citation type="submission" date="2017-02" db="EMBL/GenBank/DDBJ databases">
        <title>Natronthermophilus aegyptiacus gen. nov.,sp. nov., an aerobic, extremely halophilic alkalithermophilic archaeon isolated from the athalassohaline Wadi An Natrun, Egypt.</title>
        <authorList>
            <person name="Zhao B."/>
        </authorList>
    </citation>
    <scope>NUCLEOTIDE SEQUENCE [LARGE SCALE GENOMIC DNA]</scope>
    <source>
        <strain evidence="5">JW/NM-HA 15</strain>
    </source>
</reference>
<feature type="region of interest" description="Disordered" evidence="1">
    <location>
        <begin position="439"/>
        <end position="523"/>
    </location>
</feature>
<organism evidence="4 5">
    <name type="scientific">Natrarchaeobaculum aegyptiacum</name>
    <dbReference type="NCBI Taxonomy" id="745377"/>
    <lineage>
        <taxon>Archaea</taxon>
        <taxon>Methanobacteriati</taxon>
        <taxon>Methanobacteriota</taxon>
        <taxon>Stenosarchaea group</taxon>
        <taxon>Halobacteria</taxon>
        <taxon>Halobacteriales</taxon>
        <taxon>Natrialbaceae</taxon>
        <taxon>Natrarchaeobaculum</taxon>
    </lineage>
</organism>
<dbReference type="Gene3D" id="2.30.29.80">
    <property type="match status" value="6"/>
</dbReference>
<feature type="domain" description="DUF1508" evidence="3">
    <location>
        <begin position="525"/>
        <end position="570"/>
    </location>
</feature>
<feature type="transmembrane region" description="Helical" evidence="2">
    <location>
        <begin position="41"/>
        <end position="62"/>
    </location>
</feature>
<evidence type="ECO:0000313" key="5">
    <source>
        <dbReference type="Proteomes" id="UP000250088"/>
    </source>
</evidence>
<keyword evidence="2" id="KW-0472">Membrane</keyword>
<feature type="compositionally biased region" description="Polar residues" evidence="1">
    <location>
        <begin position="444"/>
        <end position="453"/>
    </location>
</feature>
<dbReference type="RefSeq" id="WP_086889192.1">
    <property type="nucleotide sequence ID" value="NZ_CP019893.1"/>
</dbReference>
<dbReference type="InterPro" id="IPR010879">
    <property type="entry name" value="DUF1508"/>
</dbReference>
<dbReference type="KEGG" id="naj:B1756_14575"/>
<proteinExistence type="predicted"/>
<dbReference type="Pfam" id="PF07411">
    <property type="entry name" value="DUF1508"/>
    <property type="match status" value="5"/>
</dbReference>
<protein>
    <recommendedName>
        <fullName evidence="3">DUF1508 domain-containing protein</fullName>
    </recommendedName>
</protein>
<feature type="compositionally biased region" description="Low complexity" evidence="1">
    <location>
        <begin position="510"/>
        <end position="520"/>
    </location>
</feature>
<feature type="domain" description="DUF1508" evidence="3">
    <location>
        <begin position="583"/>
        <end position="629"/>
    </location>
</feature>
<evidence type="ECO:0000256" key="1">
    <source>
        <dbReference type="SAM" id="MobiDB-lite"/>
    </source>
</evidence>
<feature type="domain" description="DUF1508" evidence="3">
    <location>
        <begin position="187"/>
        <end position="234"/>
    </location>
</feature>
<sequence length="978" mass="105781">MAVSSAVRRDAARLAVRVVDWLRRAPANTHGSSGQGDDGRLVLAAVAAPAAGLTFPGSVAAVRWTDRGLELHTGVAIFLGLAVLGCVVVLIRFLDRQHEVDGADRADVATDEMGVPVAAGERVHVATRPGDDEWPVRIHRLETVAEGSQGTSARDETAADVEALRDVIDDAGLRAIRDAAIRLYEDGDGRWHWSLVRSNGTTLATAARASETRSDARDAVTTVTDHGPNADVLDARTAAFAIIRRDGRWYWQLLDDERTPLAESTDGYPDPDRADAAIDPFLEALVDARVVSVDRVGVELYEDGDDWSWRFVDEDHDVLADATERYDTRRDAETAADEVRSGLESAAVTVAGEPAYERYREGDCWHWRLVDGTGRVVARSSDVTSSRDDAERTADLFAEHAPDADVLGLEDAAFEVFSQNGPDGSGGDRVPTAVARDDVRTDGASPSSEQPSSDADVAGRETATATDPIRGAGPETPEETSSLSPEETASGSPGETTADRQSQSEYDRQGASSGTSSDDAAGGGDGWYWRLVTAERDVVAVGPEPAADAEAVGDAIERVREQAREAELIEFEDAAFRVYETDSGEWRWRLIDEDGSVLADSGTEHDSRTEAAEAMVTLKQQAPDADVLEIETAAFELFVADDGWRWRLIDSTGKLVALGPAVHPTRDAAQEAMTRLLDHLDAAVHRLEGPVFQPYPAEEWRWRFVLPGGDAVAVAGGGFTTRDELVDHIAEVRAVVADAGTHEVGSYSVQLADRGDWGFRVLDRDREPIADGTARYSDRDAVHEAVEVLQTHADEAPIFASDTAAIRLERAGDEWHWTLVSSDCDPLGVAVDTLETESMVRSTVDELRRLAPSAGRIDRTGASFDLVELDDDRWRWRLLDGDGELVATAADSWTSTEDARDAVDDVRSAIERASVLELEGPAFELYVADDGWRWRLVDATETGLLESTQAYETRAAASDAVDSLQASSLEEVTGSGDE</sequence>
<keyword evidence="2" id="KW-1133">Transmembrane helix</keyword>
<dbReference type="SUPFAM" id="SSF160113">
    <property type="entry name" value="YegP-like"/>
    <property type="match status" value="11"/>
</dbReference>
<dbReference type="InterPro" id="IPR036913">
    <property type="entry name" value="YegP-like_sf"/>
</dbReference>
<gene>
    <name evidence="4" type="ORF">B1756_14575</name>
</gene>
<dbReference type="EMBL" id="CP019893">
    <property type="protein sequence ID" value="ARS90826.1"/>
    <property type="molecule type" value="Genomic_DNA"/>
</dbReference>
<keyword evidence="2" id="KW-0812">Transmembrane</keyword>
<dbReference type="AlphaFoldDB" id="A0A2Z2HU80"/>
<feature type="transmembrane region" description="Helical" evidence="2">
    <location>
        <begin position="74"/>
        <end position="94"/>
    </location>
</feature>
<feature type="domain" description="DUF1508" evidence="3">
    <location>
        <begin position="305"/>
        <end position="347"/>
    </location>
</feature>
<feature type="compositionally biased region" description="Polar residues" evidence="1">
    <location>
        <begin position="489"/>
        <end position="504"/>
    </location>
</feature>
<evidence type="ECO:0000256" key="2">
    <source>
        <dbReference type="SAM" id="Phobius"/>
    </source>
</evidence>
<name>A0A2Z2HU80_9EURY</name>
<dbReference type="Proteomes" id="UP000250088">
    <property type="component" value="Chromosome"/>
</dbReference>
<evidence type="ECO:0000313" key="4">
    <source>
        <dbReference type="EMBL" id="ARS90826.1"/>
    </source>
</evidence>
<dbReference type="OrthoDB" id="205864at2157"/>
<feature type="domain" description="DUF1508" evidence="3">
    <location>
        <begin position="871"/>
        <end position="915"/>
    </location>
</feature>
<accession>A0A2Z2HU80</accession>
<keyword evidence="5" id="KW-1185">Reference proteome</keyword>